<dbReference type="InterPro" id="IPR018114">
    <property type="entry name" value="TRYPSIN_HIS"/>
</dbReference>
<feature type="domain" description="Peptidase S1" evidence="5">
    <location>
        <begin position="29"/>
        <end position="276"/>
    </location>
</feature>
<evidence type="ECO:0000256" key="3">
    <source>
        <dbReference type="SAM" id="MobiDB-lite"/>
    </source>
</evidence>
<dbReference type="PROSITE" id="PS00134">
    <property type="entry name" value="TRYPSIN_HIS"/>
    <property type="match status" value="1"/>
</dbReference>
<dbReference type="SMART" id="SM00020">
    <property type="entry name" value="Tryp_SPc"/>
    <property type="match status" value="1"/>
</dbReference>
<keyword evidence="7" id="KW-1185">Reference proteome</keyword>
<dbReference type="InterPro" id="IPR001314">
    <property type="entry name" value="Peptidase_S1A"/>
</dbReference>
<evidence type="ECO:0000259" key="5">
    <source>
        <dbReference type="PROSITE" id="PS50240"/>
    </source>
</evidence>
<keyword evidence="6" id="KW-0812">Transmembrane</keyword>
<dbReference type="InterPro" id="IPR009003">
    <property type="entry name" value="Peptidase_S1_PA"/>
</dbReference>
<name>A0A9W7Y4T7_9FUNG</name>
<feature type="region of interest" description="Disordered" evidence="3">
    <location>
        <begin position="291"/>
        <end position="333"/>
    </location>
</feature>
<keyword evidence="2" id="KW-0378">Hydrolase</keyword>
<dbReference type="PRINTS" id="PR00722">
    <property type="entry name" value="CHYMOTRYPSIN"/>
</dbReference>
<proteinExistence type="predicted"/>
<protein>
    <submittedName>
        <fullName evidence="6">Transmembrane protease serine 5</fullName>
    </submittedName>
</protein>
<accession>A0A9W7Y4T7</accession>
<dbReference type="OrthoDB" id="6380398at2759"/>
<dbReference type="Pfam" id="PF00089">
    <property type="entry name" value="Trypsin"/>
    <property type="match status" value="1"/>
</dbReference>
<evidence type="ECO:0000256" key="4">
    <source>
        <dbReference type="SAM" id="SignalP"/>
    </source>
</evidence>
<dbReference type="InterPro" id="IPR001254">
    <property type="entry name" value="Trypsin_dom"/>
</dbReference>
<dbReference type="InterPro" id="IPR043504">
    <property type="entry name" value="Peptidase_S1_PA_chymotrypsin"/>
</dbReference>
<dbReference type="CDD" id="cd00190">
    <property type="entry name" value="Tryp_SPc"/>
    <property type="match status" value="1"/>
</dbReference>
<evidence type="ECO:0000256" key="2">
    <source>
        <dbReference type="RuleBase" id="RU363034"/>
    </source>
</evidence>
<dbReference type="PROSITE" id="PS00135">
    <property type="entry name" value="TRYPSIN_SER"/>
    <property type="match status" value="1"/>
</dbReference>
<dbReference type="Gene3D" id="2.40.10.10">
    <property type="entry name" value="Trypsin-like serine proteases"/>
    <property type="match status" value="1"/>
</dbReference>
<keyword evidence="4" id="KW-0732">Signal</keyword>
<keyword evidence="1" id="KW-1015">Disulfide bond</keyword>
<dbReference type="GO" id="GO:0004252">
    <property type="term" value="F:serine-type endopeptidase activity"/>
    <property type="evidence" value="ECO:0007669"/>
    <property type="project" value="InterPro"/>
</dbReference>
<dbReference type="PANTHER" id="PTHR24252">
    <property type="entry name" value="ACROSIN-RELATED"/>
    <property type="match status" value="1"/>
</dbReference>
<evidence type="ECO:0000313" key="7">
    <source>
        <dbReference type="Proteomes" id="UP001143981"/>
    </source>
</evidence>
<evidence type="ECO:0000313" key="6">
    <source>
        <dbReference type="EMBL" id="KAJ1727682.1"/>
    </source>
</evidence>
<dbReference type="InterPro" id="IPR033116">
    <property type="entry name" value="TRYPSIN_SER"/>
</dbReference>
<dbReference type="PROSITE" id="PS50240">
    <property type="entry name" value="TRYPSIN_DOM"/>
    <property type="match status" value="1"/>
</dbReference>
<feature type="compositionally biased region" description="Low complexity" evidence="3">
    <location>
        <begin position="294"/>
        <end position="314"/>
    </location>
</feature>
<keyword evidence="2 6" id="KW-0645">Protease</keyword>
<gene>
    <name evidence="6" type="primary">TMPRSS5</name>
    <name evidence="6" type="ORF">LPJ61_004445</name>
</gene>
<dbReference type="GO" id="GO:0006508">
    <property type="term" value="P:proteolysis"/>
    <property type="evidence" value="ECO:0007669"/>
    <property type="project" value="UniProtKB-KW"/>
</dbReference>
<feature type="chain" id="PRO_5040896064" evidence="4">
    <location>
        <begin position="23"/>
        <end position="359"/>
    </location>
</feature>
<keyword evidence="2" id="KW-0720">Serine protease</keyword>
<dbReference type="EMBL" id="JANBOI010001017">
    <property type="protein sequence ID" value="KAJ1727682.1"/>
    <property type="molecule type" value="Genomic_DNA"/>
</dbReference>
<sequence length="359" mass="36408">MCRRLCAEGLLVLLVLLGLAAAATGSERVVGGAAVGDGALPFVVRLFLDNRPYCGGTLIGAEWVVTAAHCVAASDPQKTGPGSFVACDPATLKVGYGSVSSDFGSYAAVESVVVHPAFNPGQITSDIALLKIRRGSDMAQRTAFIGVSTANVTAGERVVAAGWGQTAADNPAQASTLMSAELVVADDATCRSGALDWDGQNGLYVCTSYTKPPAVGPCFGDSGGPLVMRTDGVYALLALVSFQTNGDNKMLCAQPSTINYFSRVSTYLGFISSATGISPGALTGETTPWTQANSASIKESADSASSEKSTDSATNAKSVDSANNASSEKSAESAAARRLHMGAAALAMTLAAALASVLA</sequence>
<dbReference type="Proteomes" id="UP001143981">
    <property type="component" value="Unassembled WGS sequence"/>
</dbReference>
<feature type="compositionally biased region" description="Low complexity" evidence="3">
    <location>
        <begin position="321"/>
        <end position="333"/>
    </location>
</feature>
<organism evidence="6 7">
    <name type="scientific">Coemansia biformis</name>
    <dbReference type="NCBI Taxonomy" id="1286918"/>
    <lineage>
        <taxon>Eukaryota</taxon>
        <taxon>Fungi</taxon>
        <taxon>Fungi incertae sedis</taxon>
        <taxon>Zoopagomycota</taxon>
        <taxon>Kickxellomycotina</taxon>
        <taxon>Kickxellomycetes</taxon>
        <taxon>Kickxellales</taxon>
        <taxon>Kickxellaceae</taxon>
        <taxon>Coemansia</taxon>
    </lineage>
</organism>
<reference evidence="6" key="1">
    <citation type="submission" date="2022-07" db="EMBL/GenBank/DDBJ databases">
        <title>Phylogenomic reconstructions and comparative analyses of Kickxellomycotina fungi.</title>
        <authorList>
            <person name="Reynolds N.K."/>
            <person name="Stajich J.E."/>
            <person name="Barry K."/>
            <person name="Grigoriev I.V."/>
            <person name="Crous P."/>
            <person name="Smith M.E."/>
        </authorList>
    </citation>
    <scope>NUCLEOTIDE SEQUENCE</scope>
    <source>
        <strain evidence="6">BCRC 34381</strain>
    </source>
</reference>
<keyword evidence="6" id="KW-0472">Membrane</keyword>
<feature type="signal peptide" evidence="4">
    <location>
        <begin position="1"/>
        <end position="22"/>
    </location>
</feature>
<dbReference type="PANTHER" id="PTHR24252:SF7">
    <property type="entry name" value="HYALIN"/>
    <property type="match status" value="1"/>
</dbReference>
<evidence type="ECO:0000256" key="1">
    <source>
        <dbReference type="ARBA" id="ARBA00023157"/>
    </source>
</evidence>
<comment type="caution">
    <text evidence="6">The sequence shown here is derived from an EMBL/GenBank/DDBJ whole genome shotgun (WGS) entry which is preliminary data.</text>
</comment>
<dbReference type="SUPFAM" id="SSF50494">
    <property type="entry name" value="Trypsin-like serine proteases"/>
    <property type="match status" value="1"/>
</dbReference>
<dbReference type="AlphaFoldDB" id="A0A9W7Y4T7"/>